<dbReference type="EMBL" id="CP155573">
    <property type="protein sequence ID" value="XFO67633.1"/>
    <property type="molecule type" value="Genomic_DNA"/>
</dbReference>
<proteinExistence type="predicted"/>
<protein>
    <recommendedName>
        <fullName evidence="3">Transporter</fullName>
    </recommendedName>
</protein>
<accession>A0ABZ3IQH3</accession>
<dbReference type="Proteomes" id="UP000216752">
    <property type="component" value="Chromosome"/>
</dbReference>
<evidence type="ECO:0000313" key="2">
    <source>
        <dbReference type="Proteomes" id="UP000216752"/>
    </source>
</evidence>
<reference evidence="1" key="1">
    <citation type="submission" date="2024-05" db="EMBL/GenBank/DDBJ databases">
        <title>Isolation and characterization of Sporomusa carbonis sp. nov., a carboxydotrophic hydrogenogen in the genus of Sporomusa isolated from a charcoal burning pile.</title>
        <authorList>
            <person name="Boeer T."/>
            <person name="Rosenbaum F."/>
            <person name="Eysell L."/>
            <person name="Mueller V."/>
            <person name="Daniel R."/>
            <person name="Poehlein A."/>
        </authorList>
    </citation>
    <scope>NUCLEOTIDE SEQUENCE [LARGE SCALE GENOMIC DNA]</scope>
    <source>
        <strain evidence="1">DSM 10669</strain>
    </source>
</reference>
<name>A0ABZ3IQH3_9FIRM</name>
<sequence length="88" mass="10403">MRQYGPPTSPPPTVIPPKPSYSYIIDCLYYYTYVWLKNGRQFWFYPTSVEYGAVAGYRWTGSYWTFYGFDSRLIDEVACLVPTPYRNL</sequence>
<evidence type="ECO:0008006" key="3">
    <source>
        <dbReference type="Google" id="ProtNLM"/>
    </source>
</evidence>
<evidence type="ECO:0000313" key="1">
    <source>
        <dbReference type="EMBL" id="XFO67633.1"/>
    </source>
</evidence>
<keyword evidence="2" id="KW-1185">Reference proteome</keyword>
<organism evidence="1 2">
    <name type="scientific">Sporomusa silvacetica DSM 10669</name>
    <dbReference type="NCBI Taxonomy" id="1123289"/>
    <lineage>
        <taxon>Bacteria</taxon>
        <taxon>Bacillati</taxon>
        <taxon>Bacillota</taxon>
        <taxon>Negativicutes</taxon>
        <taxon>Selenomonadales</taxon>
        <taxon>Sporomusaceae</taxon>
        <taxon>Sporomusa</taxon>
    </lineage>
</organism>
<gene>
    <name evidence="1" type="ORF">SPSIL_038520</name>
</gene>